<accession>A0ABZ0RRV4</accession>
<dbReference type="EMBL" id="CP137624">
    <property type="protein sequence ID" value="WPK10860.1"/>
    <property type="molecule type" value="Genomic_DNA"/>
</dbReference>
<gene>
    <name evidence="1" type="ORF">R6U77_13320</name>
</gene>
<name>A0ABZ0RRV4_9BACI</name>
<protein>
    <submittedName>
        <fullName evidence="1">Aminopeptidase</fullName>
    </submittedName>
</protein>
<evidence type="ECO:0000313" key="1">
    <source>
        <dbReference type="EMBL" id="WPK10860.1"/>
    </source>
</evidence>
<organism evidence="1 2">
    <name type="scientific">Lysinibacillus louembei</name>
    <dbReference type="NCBI Taxonomy" id="1470088"/>
    <lineage>
        <taxon>Bacteria</taxon>
        <taxon>Bacillati</taxon>
        <taxon>Bacillota</taxon>
        <taxon>Bacilli</taxon>
        <taxon>Bacillales</taxon>
        <taxon>Bacillaceae</taxon>
        <taxon>Lysinibacillus</taxon>
    </lineage>
</organism>
<evidence type="ECO:0000313" key="2">
    <source>
        <dbReference type="Proteomes" id="UP001322664"/>
    </source>
</evidence>
<dbReference type="Proteomes" id="UP001322664">
    <property type="component" value="Chromosome"/>
</dbReference>
<keyword evidence="1" id="KW-0031">Aminopeptidase</keyword>
<dbReference type="RefSeq" id="WP_319835997.1">
    <property type="nucleotide sequence ID" value="NZ_CP137624.1"/>
</dbReference>
<sequence length="135" mass="15755">MRLIKMEYRGLNIFDEISSVEVAFDVEAVTIHIVDDNMAVAPTYHFTKKQDELSEGFLKMAQVLYQKRYMKAEVESLQQWIDSITWHFYGLADVVKTYENGSFTKNKVANLITWNDEALQQANFYPPYIRKGKST</sequence>
<keyword evidence="1" id="KW-0378">Hydrolase</keyword>
<dbReference type="GO" id="GO:0004177">
    <property type="term" value="F:aminopeptidase activity"/>
    <property type="evidence" value="ECO:0007669"/>
    <property type="project" value="UniProtKB-KW"/>
</dbReference>
<keyword evidence="1" id="KW-0645">Protease</keyword>
<keyword evidence="2" id="KW-1185">Reference proteome</keyword>
<proteinExistence type="predicted"/>
<reference evidence="1 2" key="1">
    <citation type="submission" date="2023-09" db="EMBL/GenBank/DDBJ databases">
        <authorList>
            <person name="Page C.A."/>
            <person name="Perez-Diaz I.M."/>
        </authorList>
    </citation>
    <scope>NUCLEOTIDE SEQUENCE [LARGE SCALE GENOMIC DNA]</scope>
    <source>
        <strain evidence="1 2">Ll15</strain>
    </source>
</reference>